<keyword evidence="1" id="KW-0812">Transmembrane</keyword>
<dbReference type="Proteomes" id="UP000828390">
    <property type="component" value="Unassembled WGS sequence"/>
</dbReference>
<proteinExistence type="predicted"/>
<sequence>MFVYIGHTAGSGLQVGKDEFYSLNALSEKFNEWKMKKPHFDKVIAFLDCCYPEKMNLKGLKLIQINATASMETKVDKIHGNPLLNYVMQAFTATAYGKGCILEDCECSNILQGSFITLNDLWLYLNEHTKHEASTFDIPFMHTEHISLQDTILAYNCHFKVQFDFTIEYPGKNEIKNMHVLLSDFNDSFDQLKSIGAEEVISNFYWFIFTLFAIFWLRVYLNKSCTN</sequence>
<keyword evidence="1" id="KW-0472">Membrane</keyword>
<gene>
    <name evidence="2" type="ORF">DPMN_189817</name>
</gene>
<dbReference type="AlphaFoldDB" id="A0A9D4DUR7"/>
<evidence type="ECO:0000313" key="2">
    <source>
        <dbReference type="EMBL" id="KAH3755131.1"/>
    </source>
</evidence>
<protein>
    <submittedName>
        <fullName evidence="2">Uncharacterized protein</fullName>
    </submittedName>
</protein>
<keyword evidence="3" id="KW-1185">Reference proteome</keyword>
<keyword evidence="1" id="KW-1133">Transmembrane helix</keyword>
<feature type="transmembrane region" description="Helical" evidence="1">
    <location>
        <begin position="204"/>
        <end position="221"/>
    </location>
</feature>
<reference evidence="2" key="1">
    <citation type="journal article" date="2019" name="bioRxiv">
        <title>The Genome of the Zebra Mussel, Dreissena polymorpha: A Resource for Invasive Species Research.</title>
        <authorList>
            <person name="McCartney M.A."/>
            <person name="Auch B."/>
            <person name="Kono T."/>
            <person name="Mallez S."/>
            <person name="Zhang Y."/>
            <person name="Obille A."/>
            <person name="Becker A."/>
            <person name="Abrahante J.E."/>
            <person name="Garbe J."/>
            <person name="Badalamenti J.P."/>
            <person name="Herman A."/>
            <person name="Mangelson H."/>
            <person name="Liachko I."/>
            <person name="Sullivan S."/>
            <person name="Sone E.D."/>
            <person name="Koren S."/>
            <person name="Silverstein K.A.T."/>
            <person name="Beckman K.B."/>
            <person name="Gohl D.M."/>
        </authorList>
    </citation>
    <scope>NUCLEOTIDE SEQUENCE</scope>
    <source>
        <strain evidence="2">Duluth1</strain>
        <tissue evidence="2">Whole animal</tissue>
    </source>
</reference>
<reference evidence="2" key="2">
    <citation type="submission" date="2020-11" db="EMBL/GenBank/DDBJ databases">
        <authorList>
            <person name="McCartney M.A."/>
            <person name="Auch B."/>
            <person name="Kono T."/>
            <person name="Mallez S."/>
            <person name="Becker A."/>
            <person name="Gohl D.M."/>
            <person name="Silverstein K.A.T."/>
            <person name="Koren S."/>
            <person name="Bechman K.B."/>
            <person name="Herman A."/>
            <person name="Abrahante J.E."/>
            <person name="Garbe J."/>
        </authorList>
    </citation>
    <scope>NUCLEOTIDE SEQUENCE</scope>
    <source>
        <strain evidence="2">Duluth1</strain>
        <tissue evidence="2">Whole animal</tissue>
    </source>
</reference>
<accession>A0A9D4DUR7</accession>
<name>A0A9D4DUR7_DREPO</name>
<evidence type="ECO:0000313" key="3">
    <source>
        <dbReference type="Proteomes" id="UP000828390"/>
    </source>
</evidence>
<organism evidence="2 3">
    <name type="scientific">Dreissena polymorpha</name>
    <name type="common">Zebra mussel</name>
    <name type="synonym">Mytilus polymorpha</name>
    <dbReference type="NCBI Taxonomy" id="45954"/>
    <lineage>
        <taxon>Eukaryota</taxon>
        <taxon>Metazoa</taxon>
        <taxon>Spiralia</taxon>
        <taxon>Lophotrochozoa</taxon>
        <taxon>Mollusca</taxon>
        <taxon>Bivalvia</taxon>
        <taxon>Autobranchia</taxon>
        <taxon>Heteroconchia</taxon>
        <taxon>Euheterodonta</taxon>
        <taxon>Imparidentia</taxon>
        <taxon>Neoheterodontei</taxon>
        <taxon>Myida</taxon>
        <taxon>Dreissenoidea</taxon>
        <taxon>Dreissenidae</taxon>
        <taxon>Dreissena</taxon>
    </lineage>
</organism>
<dbReference type="EMBL" id="JAIWYP010000010">
    <property type="protein sequence ID" value="KAH3755131.1"/>
    <property type="molecule type" value="Genomic_DNA"/>
</dbReference>
<comment type="caution">
    <text evidence="2">The sequence shown here is derived from an EMBL/GenBank/DDBJ whole genome shotgun (WGS) entry which is preliminary data.</text>
</comment>
<evidence type="ECO:0000256" key="1">
    <source>
        <dbReference type="SAM" id="Phobius"/>
    </source>
</evidence>